<dbReference type="InterPro" id="IPR013024">
    <property type="entry name" value="GGCT-like"/>
</dbReference>
<dbReference type="PANTHER" id="PTHR12192">
    <property type="entry name" value="CATION TRANSPORT PROTEIN CHAC-RELATED"/>
    <property type="match status" value="1"/>
</dbReference>
<organism evidence="3 4">
    <name type="scientific">Bordetella pertussis (strain ATCC 9797 / DSM 5571 / CCUG 30873 / LMG 14455 / NCTC 10739 / 18323)</name>
    <dbReference type="NCBI Taxonomy" id="568706"/>
    <lineage>
        <taxon>Bacteria</taxon>
        <taxon>Pseudomonadati</taxon>
        <taxon>Pseudomonadota</taxon>
        <taxon>Betaproteobacteria</taxon>
        <taxon>Burkholderiales</taxon>
        <taxon>Alcaligenaceae</taxon>
        <taxon>Bordetella</taxon>
    </lineage>
</organism>
<dbReference type="CDD" id="cd06661">
    <property type="entry name" value="GGCT_like"/>
    <property type="match status" value="1"/>
</dbReference>
<reference evidence="3 4" key="1">
    <citation type="journal article" date="2012" name="BMC Genomics">
        <title>Comparative genomics of the classical Bordetella subspecies: the evolution and exchange of virulence-associated diversity amongst closely related pathogens.</title>
        <authorList>
            <person name="Park J."/>
            <person name="Zhang Y."/>
            <person name="Buboltz A.M."/>
            <person name="Zhang X."/>
            <person name="Schuster S.C."/>
            <person name="Ahuja U."/>
            <person name="Liu M."/>
            <person name="Miller J.F."/>
            <person name="Sebaihia M."/>
            <person name="Bentley S.D."/>
            <person name="Parkhill J."/>
            <person name="Harvill E.T."/>
        </authorList>
    </citation>
    <scope>NUCLEOTIDE SEQUENCE [LARGE SCALE GENOMIC DNA]</scope>
    <source>
        <strain evidence="4">ATCC 9797 / DSM 5571 / CCUG 30873 / LMG 14455 / NCTC 10739 / 18323</strain>
    </source>
</reference>
<accession>A0A0T7CQ67</accession>
<evidence type="ECO:0000256" key="2">
    <source>
        <dbReference type="ARBA" id="ARBA00023239"/>
    </source>
</evidence>
<dbReference type="GO" id="GO:0005737">
    <property type="term" value="C:cytoplasm"/>
    <property type="evidence" value="ECO:0007669"/>
    <property type="project" value="TreeGrafter"/>
</dbReference>
<protein>
    <recommendedName>
        <fullName evidence="1">glutathione-specific gamma-glutamylcyclotransferase</fullName>
        <ecNumber evidence="1">4.3.2.7</ecNumber>
    </recommendedName>
</protein>
<dbReference type="InterPro" id="IPR006840">
    <property type="entry name" value="ChaC"/>
</dbReference>
<evidence type="ECO:0000256" key="1">
    <source>
        <dbReference type="ARBA" id="ARBA00012344"/>
    </source>
</evidence>
<evidence type="ECO:0000313" key="3">
    <source>
        <dbReference type="EMBL" id="CCJ64554.1"/>
    </source>
</evidence>
<keyword evidence="2" id="KW-0456">Lyase</keyword>
<dbReference type="Proteomes" id="UP000005250">
    <property type="component" value="Chromosome"/>
</dbReference>
<proteinExistence type="predicted"/>
<dbReference type="GO" id="GO:0006751">
    <property type="term" value="P:glutathione catabolic process"/>
    <property type="evidence" value="ECO:0007669"/>
    <property type="project" value="InterPro"/>
</dbReference>
<dbReference type="Gene3D" id="3.10.490.10">
    <property type="entry name" value="Gamma-glutamyl cyclotransferase-like"/>
    <property type="match status" value="1"/>
</dbReference>
<dbReference type="Pfam" id="PF04752">
    <property type="entry name" value="ChaC"/>
    <property type="match status" value="1"/>
</dbReference>
<gene>
    <name evidence="3" type="ordered locus">BN118_3129</name>
</gene>
<sequence length="206" mass="22868">MVLVMSLRESAAAADAGAGPLAGSARDLLAQWNGGEDVWVFAYGSLIWRPDFAWQERRLATVRGYHRSLCLWSHDHRGSPDNPGLVFGLDRGGCCRGVAFRVAGRDVPEVFQALWHREMSGGAYKPRWLRCHTGQAPVRGLAFVPDRRCRHYAGALSDELLIRAVRQAVGRSGACLDYVRETHRALNEHGIVDWRLGALVDRLAQP</sequence>
<dbReference type="GO" id="GO:0061928">
    <property type="term" value="F:glutathione specific gamma-glutamylcyclotransferase activity"/>
    <property type="evidence" value="ECO:0007669"/>
    <property type="project" value="UniProtKB-EC"/>
</dbReference>
<name>A0A0T7CQ67_BORP1</name>
<dbReference type="HOGENOM" id="CLU_070703_1_2_4"/>
<evidence type="ECO:0000313" key="4">
    <source>
        <dbReference type="Proteomes" id="UP000005250"/>
    </source>
</evidence>
<keyword evidence="4" id="KW-1185">Reference proteome</keyword>
<dbReference type="EMBL" id="HE965805">
    <property type="protein sequence ID" value="CCJ64554.1"/>
    <property type="molecule type" value="Genomic_DNA"/>
</dbReference>
<dbReference type="eggNOG" id="COG3703">
    <property type="taxonomic scope" value="Bacteria"/>
</dbReference>
<dbReference type="KEGG" id="bper:BN118_3129"/>
<dbReference type="SUPFAM" id="SSF110857">
    <property type="entry name" value="Gamma-glutamyl cyclotransferase-like"/>
    <property type="match status" value="1"/>
</dbReference>
<dbReference type="AlphaFoldDB" id="A0A0T7CQ67"/>
<dbReference type="PANTHER" id="PTHR12192:SF2">
    <property type="entry name" value="GLUTATHIONE-SPECIFIC GAMMA-GLUTAMYLCYCLOTRANSFERASE 2"/>
    <property type="match status" value="1"/>
</dbReference>
<dbReference type="EC" id="4.3.2.7" evidence="1"/>
<dbReference type="InterPro" id="IPR036568">
    <property type="entry name" value="GGCT-like_sf"/>
</dbReference>